<dbReference type="RefSeq" id="WP_126659578.1">
    <property type="nucleotide sequence ID" value="NZ_RYYR01000017.1"/>
</dbReference>
<name>A0A3S0RUX0_9BACI</name>
<dbReference type="InterPro" id="IPR051599">
    <property type="entry name" value="Cell_Envelope_Assoc"/>
</dbReference>
<dbReference type="InterPro" id="IPR003848">
    <property type="entry name" value="DUF218"/>
</dbReference>
<keyword evidence="3" id="KW-1185">Reference proteome</keyword>
<gene>
    <name evidence="2" type="ORF">EK386_12835</name>
</gene>
<dbReference type="AlphaFoldDB" id="A0A3S0RUX0"/>
<evidence type="ECO:0000259" key="1">
    <source>
        <dbReference type="Pfam" id="PF02698"/>
    </source>
</evidence>
<dbReference type="PROSITE" id="PS51257">
    <property type="entry name" value="PROKAR_LIPOPROTEIN"/>
    <property type="match status" value="1"/>
</dbReference>
<dbReference type="EMBL" id="RYYR01000017">
    <property type="protein sequence ID" value="RUL51089.1"/>
    <property type="molecule type" value="Genomic_DNA"/>
</dbReference>
<dbReference type="InterPro" id="IPR014729">
    <property type="entry name" value="Rossmann-like_a/b/a_fold"/>
</dbReference>
<proteinExistence type="predicted"/>
<sequence length="190" mass="20859">MKFWLGGGIVLLLIVGCGYTWLGEKIEKGKTPVADGSNDYMVILGAKVRPDKSPSLSLQNRLDVAVDYLQKHPHVQVIVSGGQGADEPATEASIMANYLMDAEIDPLRIQLEEKSTSTYENLLFSKDFLPEGVKNITIVSNDYHLARARYLANVVGLEADVLVAKTPRSVEGKSNIRERLALLKTYVVGK</sequence>
<dbReference type="Gene3D" id="3.40.50.620">
    <property type="entry name" value="HUPs"/>
    <property type="match status" value="1"/>
</dbReference>
<dbReference type="PANTHER" id="PTHR30336">
    <property type="entry name" value="INNER MEMBRANE PROTEIN, PROBABLE PERMEASE"/>
    <property type="match status" value="1"/>
</dbReference>
<dbReference type="GO" id="GO:0005886">
    <property type="term" value="C:plasma membrane"/>
    <property type="evidence" value="ECO:0007669"/>
    <property type="project" value="TreeGrafter"/>
</dbReference>
<organism evidence="2 3">
    <name type="scientific">Lysinibacillus antri</name>
    <dbReference type="NCBI Taxonomy" id="2498145"/>
    <lineage>
        <taxon>Bacteria</taxon>
        <taxon>Bacillati</taxon>
        <taxon>Bacillota</taxon>
        <taxon>Bacilli</taxon>
        <taxon>Bacillales</taxon>
        <taxon>Bacillaceae</taxon>
        <taxon>Lysinibacillus</taxon>
    </lineage>
</organism>
<dbReference type="Proteomes" id="UP000287910">
    <property type="component" value="Unassembled WGS sequence"/>
</dbReference>
<dbReference type="GO" id="GO:0043164">
    <property type="term" value="P:Gram-negative-bacterium-type cell wall biogenesis"/>
    <property type="evidence" value="ECO:0007669"/>
    <property type="project" value="TreeGrafter"/>
</dbReference>
<dbReference type="PANTHER" id="PTHR30336:SF4">
    <property type="entry name" value="ENVELOPE BIOGENESIS FACTOR ELYC"/>
    <property type="match status" value="1"/>
</dbReference>
<accession>A0A3S0RUX0</accession>
<dbReference type="CDD" id="cd06259">
    <property type="entry name" value="YdcF-like"/>
    <property type="match status" value="1"/>
</dbReference>
<reference evidence="2 3" key="1">
    <citation type="submission" date="2018-12" db="EMBL/GenBank/DDBJ databases">
        <title>Lysinibacillus antri sp. nov., isolated from a cave soil.</title>
        <authorList>
            <person name="Narsing Rao M.P."/>
            <person name="Zhang H."/>
            <person name="Dong Z.-Y."/>
            <person name="Niu X.-K."/>
            <person name="Zhang K."/>
            <person name="Fang B.-Z."/>
            <person name="Kang Y.-Q."/>
            <person name="Xiao M."/>
            <person name="Li W.-J."/>
        </authorList>
    </citation>
    <scope>NUCLEOTIDE SEQUENCE [LARGE SCALE GENOMIC DNA]</scope>
    <source>
        <strain evidence="2 3">SYSU K30002</strain>
    </source>
</reference>
<dbReference type="GO" id="GO:0000270">
    <property type="term" value="P:peptidoglycan metabolic process"/>
    <property type="evidence" value="ECO:0007669"/>
    <property type="project" value="TreeGrafter"/>
</dbReference>
<feature type="domain" description="DUF218" evidence="1">
    <location>
        <begin position="39"/>
        <end position="166"/>
    </location>
</feature>
<evidence type="ECO:0000313" key="3">
    <source>
        <dbReference type="Proteomes" id="UP000287910"/>
    </source>
</evidence>
<comment type="caution">
    <text evidence="2">The sequence shown here is derived from an EMBL/GenBank/DDBJ whole genome shotgun (WGS) entry which is preliminary data.</text>
</comment>
<evidence type="ECO:0000313" key="2">
    <source>
        <dbReference type="EMBL" id="RUL51089.1"/>
    </source>
</evidence>
<protein>
    <submittedName>
        <fullName evidence="2">YdcF family protein</fullName>
    </submittedName>
</protein>
<dbReference type="Pfam" id="PF02698">
    <property type="entry name" value="DUF218"/>
    <property type="match status" value="1"/>
</dbReference>